<comment type="similarity">
    <text evidence="1 2">Belongs to the XseA family.</text>
</comment>
<dbReference type="GO" id="GO:0008855">
    <property type="term" value="F:exodeoxyribonuclease VII activity"/>
    <property type="evidence" value="ECO:0007669"/>
    <property type="project" value="UniProtKB-UniRule"/>
</dbReference>
<evidence type="ECO:0000313" key="4">
    <source>
        <dbReference type="Proteomes" id="UP000232227"/>
    </source>
</evidence>
<keyword evidence="1 2" id="KW-0269">Exonuclease</keyword>
<proteinExistence type="inferred from homology"/>
<dbReference type="PANTHER" id="PTHR30008">
    <property type="entry name" value="EXODEOXYRIBONUCLEASE 7 LARGE SUBUNIT"/>
    <property type="match status" value="1"/>
</dbReference>
<dbReference type="OrthoDB" id="9802795at2"/>
<keyword evidence="1 2" id="KW-0378">Hydrolase</keyword>
<dbReference type="NCBIfam" id="TIGR00237">
    <property type="entry name" value="xseA"/>
    <property type="match status" value="1"/>
</dbReference>
<dbReference type="InterPro" id="IPR020579">
    <property type="entry name" value="Exonuc_VII_lsu_C"/>
</dbReference>
<dbReference type="Pfam" id="PF13742">
    <property type="entry name" value="tRNA_anti_2"/>
    <property type="match status" value="1"/>
</dbReference>
<reference evidence="3 4" key="1">
    <citation type="submission" date="2017-09" db="EMBL/GenBank/DDBJ databases">
        <title>SPAdes assembly of the Mesoplasma lactucae genome.</title>
        <authorList>
            <person name="Knight T.F."/>
            <person name="Rubinstein R."/>
            <person name="Citino T."/>
        </authorList>
    </citation>
    <scope>NUCLEOTIDE SEQUENCE [LARGE SCALE GENOMIC DNA]</scope>
    <source>
        <strain evidence="3 4">831-C4</strain>
    </source>
</reference>
<dbReference type="CDD" id="cd04489">
    <property type="entry name" value="ExoVII_LU_OBF"/>
    <property type="match status" value="1"/>
</dbReference>
<evidence type="ECO:0000256" key="1">
    <source>
        <dbReference type="HAMAP-Rule" id="MF_00378"/>
    </source>
</evidence>
<evidence type="ECO:0000313" key="3">
    <source>
        <dbReference type="EMBL" id="ATG97391.1"/>
    </source>
</evidence>
<dbReference type="PANTHER" id="PTHR30008:SF0">
    <property type="entry name" value="EXODEOXYRIBONUCLEASE 7 LARGE SUBUNIT"/>
    <property type="match status" value="1"/>
</dbReference>
<dbReference type="HAMAP" id="MF_00378">
    <property type="entry name" value="Exonuc_7_L"/>
    <property type="match status" value="1"/>
</dbReference>
<dbReference type="InterPro" id="IPR025824">
    <property type="entry name" value="OB-fold_nuc-bd_dom"/>
</dbReference>
<protein>
    <recommendedName>
        <fullName evidence="1">Exodeoxyribonuclease 7 large subunit</fullName>
        <ecNumber evidence="1">3.1.11.6</ecNumber>
    </recommendedName>
    <alternativeName>
        <fullName evidence="1">Exodeoxyribonuclease VII large subunit</fullName>
        <shortName evidence="1">Exonuclease VII large subunit</shortName>
    </alternativeName>
</protein>
<dbReference type="GO" id="GO:0003676">
    <property type="term" value="F:nucleic acid binding"/>
    <property type="evidence" value="ECO:0007669"/>
    <property type="project" value="InterPro"/>
</dbReference>
<sequence length="471" mass="53186">MITISKQILSVNQLNTYLKSVLQDNQFLQDIYVTGEISNLVFNKSGHVYFSLKDESSTISCMIWKNNADKLKRLKPSDGMKINVVGKIDYYVPYGKVSLVIHDVTIEGIGELQLIFDERKHALEQEGWFSPSLKKPLPKYPTKIGIVTADTGAAIHDLITTIKRRWPIADIFLFPSKVQGEGASEDLAKKIIQANNFNQTLDVLVVGRGGGSYEDLWEFNEMPVLEAIRNSAVPIVSAVGHEPDVTLADYVADKRAATPTAAGEIITPNITEIEEAIQHQYQSLKKDMVQVYKNKVNDVQNADNRLNSLMNSLVKNNDDKITSYKSILSMAIKNIINSQERLISSDFDALKTKIVQRYNNDRRNFEFSSNELTKSIQQLVYKAENEISNDYKFIKVGIKNLVSKYETKIDNEIKTIKLLDPKRPLENGYALIEANGKVLANKDKLNPNDEIKIIREIETVIATVKKTIERS</sequence>
<dbReference type="Pfam" id="PF02601">
    <property type="entry name" value="Exonuc_VII_L"/>
    <property type="match status" value="1"/>
</dbReference>
<dbReference type="Gene3D" id="2.40.50.140">
    <property type="entry name" value="Nucleic acid-binding proteins"/>
    <property type="match status" value="1"/>
</dbReference>
<keyword evidence="1 2" id="KW-0540">Nuclease</keyword>
<dbReference type="KEGG" id="mlac:CP520_01285"/>
<dbReference type="EMBL" id="CP023668">
    <property type="protein sequence ID" value="ATG97391.1"/>
    <property type="molecule type" value="Genomic_DNA"/>
</dbReference>
<dbReference type="AlphaFoldDB" id="A0A291IRS7"/>
<accession>A0A291IRS7</accession>
<dbReference type="InterPro" id="IPR012340">
    <property type="entry name" value="NA-bd_OB-fold"/>
</dbReference>
<dbReference type="GO" id="GO:0005737">
    <property type="term" value="C:cytoplasm"/>
    <property type="evidence" value="ECO:0007669"/>
    <property type="project" value="UniProtKB-SubCell"/>
</dbReference>
<organism evidence="3 4">
    <name type="scientific">Mesoplasma lactucae ATCC 49193</name>
    <dbReference type="NCBI Taxonomy" id="81460"/>
    <lineage>
        <taxon>Bacteria</taxon>
        <taxon>Bacillati</taxon>
        <taxon>Mycoplasmatota</taxon>
        <taxon>Mollicutes</taxon>
        <taxon>Entomoplasmatales</taxon>
        <taxon>Entomoplasmataceae</taxon>
        <taxon>Mesoplasma</taxon>
    </lineage>
</organism>
<dbReference type="EC" id="3.1.11.6" evidence="1"/>
<keyword evidence="4" id="KW-1185">Reference proteome</keyword>
<gene>
    <name evidence="1 3" type="primary">xseA</name>
    <name evidence="3" type="ORF">CP520_01285</name>
</gene>
<dbReference type="GO" id="GO:0009318">
    <property type="term" value="C:exodeoxyribonuclease VII complex"/>
    <property type="evidence" value="ECO:0007669"/>
    <property type="project" value="UniProtKB-UniRule"/>
</dbReference>
<dbReference type="RefSeq" id="WP_096862679.1">
    <property type="nucleotide sequence ID" value="NZ_CP023668.1"/>
</dbReference>
<comment type="subcellular location">
    <subcellularLocation>
        <location evidence="1 2">Cytoplasm</location>
    </subcellularLocation>
</comment>
<comment type="function">
    <text evidence="1">Bidirectionally degrades single-stranded DNA into large acid-insoluble oligonucleotides, which are then degraded further into small acid-soluble oligonucleotides.</text>
</comment>
<dbReference type="Proteomes" id="UP000232227">
    <property type="component" value="Chromosome"/>
</dbReference>
<evidence type="ECO:0000256" key="2">
    <source>
        <dbReference type="RuleBase" id="RU004355"/>
    </source>
</evidence>
<name>A0A291IRS7_9MOLU</name>
<dbReference type="GO" id="GO:0006308">
    <property type="term" value="P:DNA catabolic process"/>
    <property type="evidence" value="ECO:0007669"/>
    <property type="project" value="UniProtKB-UniRule"/>
</dbReference>
<keyword evidence="1" id="KW-0963">Cytoplasm</keyword>
<comment type="subunit">
    <text evidence="1">Heterooligomer composed of large and small subunits.</text>
</comment>
<comment type="catalytic activity">
    <reaction evidence="1 2">
        <text>Exonucleolytic cleavage in either 5'- to 3'- or 3'- to 5'-direction to yield nucleoside 5'-phosphates.</text>
        <dbReference type="EC" id="3.1.11.6"/>
    </reaction>
</comment>
<dbReference type="InterPro" id="IPR003753">
    <property type="entry name" value="Exonuc_VII_L"/>
</dbReference>